<evidence type="ECO:0000259" key="3">
    <source>
        <dbReference type="SMART" id="SM00322"/>
    </source>
</evidence>
<organism evidence="4 5">
    <name type="scientific">Lucilia cuprina</name>
    <name type="common">Green bottle fly</name>
    <name type="synonym">Australian sheep blowfly</name>
    <dbReference type="NCBI Taxonomy" id="7375"/>
    <lineage>
        <taxon>Eukaryota</taxon>
        <taxon>Metazoa</taxon>
        <taxon>Ecdysozoa</taxon>
        <taxon>Arthropoda</taxon>
        <taxon>Hexapoda</taxon>
        <taxon>Insecta</taxon>
        <taxon>Pterygota</taxon>
        <taxon>Neoptera</taxon>
        <taxon>Endopterygota</taxon>
        <taxon>Diptera</taxon>
        <taxon>Brachycera</taxon>
        <taxon>Muscomorpha</taxon>
        <taxon>Oestroidea</taxon>
        <taxon>Calliphoridae</taxon>
        <taxon>Luciliinae</taxon>
        <taxon>Lucilia</taxon>
    </lineage>
</organism>
<dbReference type="GO" id="GO:0008190">
    <property type="term" value="F:eukaryotic initiation factor 4E binding"/>
    <property type="evidence" value="ECO:0007669"/>
    <property type="project" value="InterPro"/>
</dbReference>
<dbReference type="GO" id="GO:0005737">
    <property type="term" value="C:cytoplasm"/>
    <property type="evidence" value="ECO:0007669"/>
    <property type="project" value="TreeGrafter"/>
</dbReference>
<comment type="caution">
    <text evidence="4">The sequence shown here is derived from an EMBL/GenBank/DDBJ whole genome shotgun (WGS) entry which is preliminary data.</text>
</comment>
<dbReference type="OrthoDB" id="6357832at2759"/>
<evidence type="ECO:0000256" key="1">
    <source>
        <dbReference type="PROSITE-ProRule" id="PRU00117"/>
    </source>
</evidence>
<dbReference type="PROSITE" id="PS50084">
    <property type="entry name" value="KH_TYPE_1"/>
    <property type="match status" value="1"/>
</dbReference>
<dbReference type="GO" id="GO:0045727">
    <property type="term" value="P:positive regulation of translation"/>
    <property type="evidence" value="ECO:0007669"/>
    <property type="project" value="InterPro"/>
</dbReference>
<feature type="region of interest" description="Disordered" evidence="2">
    <location>
        <begin position="287"/>
        <end position="323"/>
    </location>
</feature>
<feature type="compositionally biased region" description="Low complexity" evidence="2">
    <location>
        <begin position="291"/>
        <end position="306"/>
    </location>
</feature>
<feature type="compositionally biased region" description="Polar residues" evidence="2">
    <location>
        <begin position="513"/>
        <end position="523"/>
    </location>
</feature>
<dbReference type="Gene3D" id="3.30.1370.10">
    <property type="entry name" value="K Homology domain, type 1"/>
    <property type="match status" value="1"/>
</dbReference>
<proteinExistence type="predicted"/>
<dbReference type="GO" id="GO:1901190">
    <property type="term" value="P:regulation of formation of translation initiation ternary complex"/>
    <property type="evidence" value="ECO:0007669"/>
    <property type="project" value="TreeGrafter"/>
</dbReference>
<feature type="region of interest" description="Disordered" evidence="2">
    <location>
        <begin position="499"/>
        <end position="547"/>
    </location>
</feature>
<accession>A0A0L0CDR0</accession>
<gene>
    <name evidence="4" type="ORF">FF38_03944</name>
</gene>
<evidence type="ECO:0000256" key="2">
    <source>
        <dbReference type="SAM" id="MobiDB-lite"/>
    </source>
</evidence>
<dbReference type="SUPFAM" id="SSF54791">
    <property type="entry name" value="Eukaryotic type KH-domain (KH-domain type I)"/>
    <property type="match status" value="1"/>
</dbReference>
<dbReference type="Pfam" id="PF00013">
    <property type="entry name" value="KH_1"/>
    <property type="match status" value="1"/>
</dbReference>
<dbReference type="CDD" id="cd22454">
    <property type="entry name" value="KH-I_Mextli_like"/>
    <property type="match status" value="1"/>
</dbReference>
<name>A0A0L0CDR0_LUCCU</name>
<dbReference type="GO" id="GO:0003723">
    <property type="term" value="F:RNA binding"/>
    <property type="evidence" value="ECO:0007669"/>
    <property type="project" value="UniProtKB-UniRule"/>
</dbReference>
<dbReference type="EMBL" id="JRES01000536">
    <property type="protein sequence ID" value="KNC30357.1"/>
    <property type="molecule type" value="Genomic_DNA"/>
</dbReference>
<dbReference type="PANTHER" id="PTHR20849">
    <property type="entry name" value="EUKARYOTIC TRANSLATION INITIATION FACTOR 4E-BINDING PROTEIN MEXTLI"/>
    <property type="match status" value="1"/>
</dbReference>
<dbReference type="InterPro" id="IPR036612">
    <property type="entry name" value="KH_dom_type_1_sf"/>
</dbReference>
<evidence type="ECO:0000313" key="4">
    <source>
        <dbReference type="EMBL" id="KNC30357.1"/>
    </source>
</evidence>
<dbReference type="STRING" id="7375.A0A0L0CDR0"/>
<dbReference type="InterPro" id="IPR040160">
    <property type="entry name" value="Mxt"/>
</dbReference>
<dbReference type="SMART" id="SM00322">
    <property type="entry name" value="KH"/>
    <property type="match status" value="1"/>
</dbReference>
<dbReference type="Proteomes" id="UP000037069">
    <property type="component" value="Unassembled WGS sequence"/>
</dbReference>
<feature type="domain" description="K Homology" evidence="3">
    <location>
        <begin position="206"/>
        <end position="277"/>
    </location>
</feature>
<dbReference type="PANTHER" id="PTHR20849:SF2">
    <property type="entry name" value="EUKARYOTIC TRANSLATION INITIATION FACTOR 4E-BINDING PROTEIN MEXTLI"/>
    <property type="match status" value="1"/>
</dbReference>
<dbReference type="InterPro" id="IPR004088">
    <property type="entry name" value="KH_dom_type_1"/>
</dbReference>
<keyword evidence="5" id="KW-1185">Reference proteome</keyword>
<keyword evidence="1" id="KW-0694">RNA-binding</keyword>
<evidence type="ECO:0000313" key="5">
    <source>
        <dbReference type="Proteomes" id="UP000037069"/>
    </source>
</evidence>
<dbReference type="GO" id="GO:0003743">
    <property type="term" value="F:translation initiation factor activity"/>
    <property type="evidence" value="ECO:0007669"/>
    <property type="project" value="TreeGrafter"/>
</dbReference>
<dbReference type="InterPro" id="IPR004087">
    <property type="entry name" value="KH_dom"/>
</dbReference>
<sequence length="1033" mass="111380">MAHIGRSVKNVEAPRPLKSQSRSSLKNNFMLIEELIQLIENVAISLQSGINNTEPMATLVQNLRIHGPQLESVSKDTLDRAFVVFRNASQDERLNIMTRLNLLELIELRAKGWEDSGINSYYKTKQATNAELNDVQNHVDPTQTAFLSTSPTFGGINMGGNAAAAAAAAAIASVGSANQQHLLLSPGEVIRNSGKFPKPTKIPGKTYCKDEVVIRNADSGKVMGIKGRRVHMIEELSETIISFQRVNPGAKERLVQITGPAEDKINYAKHLIEDTIRRNASPVRLDPAMVSSHAGGSCSSLASSNSDEPVQPRTPGASSNLSNRLSFNSAQNFMTAAAASQQMVQHQHQQQQHMANMQAMNTSTPVANAAVAAAAAGKPIRPHSQMLLHSYSTNDASLGEYKFTCNVGQHVIKITGDCCELVRIAKLVLDDHFSSAEFLASIEAGAAFDASPISTPTTPMTGAPQFAMGTPLHAASPLATDSGIGLNYISSVNNNNNNQDNDDDVFFPDSNNLSKSASQSNGLARSRRSHFSRKDSTPEAAANPASTAIMRQKTRIVHQYDHLLYYAKSPHSWALPTEWQKICDKFPAIIRNKVTTSTTTTHASTANCTTTSTTTTINNSTTTALTPLTNSPYSSNSSSSSSSNNNNNPKASSLTLRVACNNAAAPSLSTCNQNMTTTNTTTTNNNNTTTNIISTTNKSSFVKSFNINSTATTTFTHNIPTTTTTITSSSTNNVTNISPPSSIAYNNNLSISFNNPTNHINNNNNNNHNNHHQVYYNDNHFVTNTSKPLEAANNSLTYKLNSHHGHSLALNIKRKGFFNRLTYSIDEDGYEATAMKTPSPNVELPPPPTSHHPTTASTASTITNSNILHTHITANNTNNASLNVTAGSGRIHSAGLNRHITSVRTGPMTSVPLSNITTNTDTRQKLLNKQIKIISDIMVESSKCVVTNKSNENLKSYYNDPLSQRISSGQQGEVVAVNDDEDDDDVEIVAVSCNVNGTNATTASNSNTTTTSSSSSCARPKLNYEFRSYSTCD</sequence>
<dbReference type="FunFam" id="3.30.1370.10:FF:000072">
    <property type="entry name" value="Uncharacterized protein, isoform A"/>
    <property type="match status" value="1"/>
</dbReference>
<dbReference type="AlphaFoldDB" id="A0A0L0CDR0"/>
<dbReference type="FunFam" id="1.25.40.180:FF:000048">
    <property type="entry name" value="Uncharacterized protein, isoform A"/>
    <property type="match status" value="1"/>
</dbReference>
<protein>
    <recommendedName>
        <fullName evidence="3">K Homology domain-containing protein</fullName>
    </recommendedName>
</protein>
<dbReference type="Gene3D" id="1.25.40.180">
    <property type="match status" value="1"/>
</dbReference>
<feature type="region of interest" description="Disordered" evidence="2">
    <location>
        <begin position="836"/>
        <end position="857"/>
    </location>
</feature>
<reference evidence="4 5" key="1">
    <citation type="journal article" date="2015" name="Nat. Commun.">
        <title>Lucilia cuprina genome unlocks parasitic fly biology to underpin future interventions.</title>
        <authorList>
            <person name="Anstead C.A."/>
            <person name="Korhonen P.K."/>
            <person name="Young N.D."/>
            <person name="Hall R.S."/>
            <person name="Jex A.R."/>
            <person name="Murali S.C."/>
            <person name="Hughes D.S."/>
            <person name="Lee S.F."/>
            <person name="Perry T."/>
            <person name="Stroehlein A.J."/>
            <person name="Ansell B.R."/>
            <person name="Breugelmans B."/>
            <person name="Hofmann A."/>
            <person name="Qu J."/>
            <person name="Dugan S."/>
            <person name="Lee S.L."/>
            <person name="Chao H."/>
            <person name="Dinh H."/>
            <person name="Han Y."/>
            <person name="Doddapaneni H.V."/>
            <person name="Worley K.C."/>
            <person name="Muzny D.M."/>
            <person name="Ioannidis P."/>
            <person name="Waterhouse R.M."/>
            <person name="Zdobnov E.M."/>
            <person name="James P.J."/>
            <person name="Bagnall N.H."/>
            <person name="Kotze A.C."/>
            <person name="Gibbs R.A."/>
            <person name="Richards S."/>
            <person name="Batterham P."/>
            <person name="Gasser R.B."/>
        </authorList>
    </citation>
    <scope>NUCLEOTIDE SEQUENCE [LARGE SCALE GENOMIC DNA]</scope>
    <source>
        <strain evidence="4 5">LS</strain>
        <tissue evidence="4">Full body</tissue>
    </source>
</reference>
<feature type="region of interest" description="Disordered" evidence="2">
    <location>
        <begin position="597"/>
        <end position="652"/>
    </location>
</feature>
<dbReference type="GO" id="GO:0034518">
    <property type="term" value="C:RNA cap binding complex"/>
    <property type="evidence" value="ECO:0007669"/>
    <property type="project" value="TreeGrafter"/>
</dbReference>